<organism evidence="2 3">
    <name type="scientific">Citricoccus muralis</name>
    <dbReference type="NCBI Taxonomy" id="169134"/>
    <lineage>
        <taxon>Bacteria</taxon>
        <taxon>Bacillati</taxon>
        <taxon>Actinomycetota</taxon>
        <taxon>Actinomycetes</taxon>
        <taxon>Micrococcales</taxon>
        <taxon>Micrococcaceae</taxon>
        <taxon>Citricoccus</taxon>
    </lineage>
</organism>
<proteinExistence type="predicted"/>
<dbReference type="RefSeq" id="WP_278156261.1">
    <property type="nucleotide sequence ID" value="NZ_CP121252.1"/>
</dbReference>
<reference evidence="2 3" key="1">
    <citation type="submission" date="2023-04" db="EMBL/GenBank/DDBJ databases">
        <title>Funneling lignin-derived compounds into biodiesel using alkali-halophilic Citricoccus sp. P2.</title>
        <authorList>
            <person name="Luo C.-B."/>
        </authorList>
    </citation>
    <scope>NUCLEOTIDE SEQUENCE [LARGE SCALE GENOMIC DNA]</scope>
    <source>
        <strain evidence="2 3">P2</strain>
    </source>
</reference>
<gene>
    <name evidence="2" type="ORF">P8192_08650</name>
</gene>
<keyword evidence="3" id="KW-1185">Reference proteome</keyword>
<sequence>MAWNHPSDERKKPMVSFDLNPDQSPLGDGDGIAADCRHVMSRTTVAVMFLMHRWDHLRTLNRAMDCLLDIVLTHDELCLVDEDSQLSECFVCETVREFNPVEAVECLTLNQFVLQKEFGAEACRPLNQVVYEADSAFGFDHGDMDMDGFCQLVMERCVDEQSLVHGLHTVLRGVVADDAEARQRFEALLAELRTDSDLEGDTFFRNELVSDGDDRCWLLDRGWSSYRLHCQVMDAMKGYWDQTAVPAE</sequence>
<dbReference type="Proteomes" id="UP001219037">
    <property type="component" value="Chromosome"/>
</dbReference>
<evidence type="ECO:0000256" key="1">
    <source>
        <dbReference type="SAM" id="MobiDB-lite"/>
    </source>
</evidence>
<evidence type="ECO:0000313" key="3">
    <source>
        <dbReference type="Proteomes" id="UP001219037"/>
    </source>
</evidence>
<name>A0ABY8H2X3_9MICC</name>
<accession>A0ABY8H2X3</accession>
<dbReference type="EMBL" id="CP121252">
    <property type="protein sequence ID" value="WFP15484.1"/>
    <property type="molecule type" value="Genomic_DNA"/>
</dbReference>
<feature type="region of interest" description="Disordered" evidence="1">
    <location>
        <begin position="1"/>
        <end position="20"/>
    </location>
</feature>
<evidence type="ECO:0000313" key="2">
    <source>
        <dbReference type="EMBL" id="WFP15484.1"/>
    </source>
</evidence>
<protein>
    <submittedName>
        <fullName evidence="2">Uncharacterized protein</fullName>
    </submittedName>
</protein>
<feature type="compositionally biased region" description="Basic and acidic residues" evidence="1">
    <location>
        <begin position="1"/>
        <end position="12"/>
    </location>
</feature>